<name>A0A848G8B8_9RHOO</name>
<evidence type="ECO:0000313" key="1">
    <source>
        <dbReference type="EMBL" id="NML28528.1"/>
    </source>
</evidence>
<sequence>MRLTASVAADQSLPTRRYSWQKAGWLPITELVVDSVGSNHVRLQGMHNSQLLTLYIPLTTVDACTDPITQIADSPIHARQMIDGIYELAFLTEDFKHVLTKAFTQPPDAP</sequence>
<dbReference type="Proteomes" id="UP000580043">
    <property type="component" value="Unassembled WGS sequence"/>
</dbReference>
<comment type="caution">
    <text evidence="1">The sequence shown here is derived from an EMBL/GenBank/DDBJ whole genome shotgun (WGS) entry which is preliminary data.</text>
</comment>
<keyword evidence="2" id="KW-1185">Reference proteome</keyword>
<organism evidence="1 2">
    <name type="scientific">Zoogloea dura</name>
    <dbReference type="NCBI Taxonomy" id="2728840"/>
    <lineage>
        <taxon>Bacteria</taxon>
        <taxon>Pseudomonadati</taxon>
        <taxon>Pseudomonadota</taxon>
        <taxon>Betaproteobacteria</taxon>
        <taxon>Rhodocyclales</taxon>
        <taxon>Zoogloeaceae</taxon>
        <taxon>Zoogloea</taxon>
    </lineage>
</organism>
<dbReference type="EMBL" id="JABBGA010000028">
    <property type="protein sequence ID" value="NML28528.1"/>
    <property type="molecule type" value="Genomic_DNA"/>
</dbReference>
<gene>
    <name evidence="1" type="ORF">HHL15_22455</name>
</gene>
<dbReference type="RefSeq" id="WP_169148054.1">
    <property type="nucleotide sequence ID" value="NZ_JABBGA010000028.1"/>
</dbReference>
<protein>
    <submittedName>
        <fullName evidence="1">Uncharacterized protein</fullName>
    </submittedName>
</protein>
<reference evidence="1 2" key="1">
    <citation type="submission" date="2020-04" db="EMBL/GenBank/DDBJ databases">
        <title>Zoogloea sp. G-4-1-14 isolated from soil.</title>
        <authorList>
            <person name="Dahal R.H."/>
        </authorList>
    </citation>
    <scope>NUCLEOTIDE SEQUENCE [LARGE SCALE GENOMIC DNA]</scope>
    <source>
        <strain evidence="1 2">G-4-1-14</strain>
    </source>
</reference>
<dbReference type="AlphaFoldDB" id="A0A848G8B8"/>
<proteinExistence type="predicted"/>
<evidence type="ECO:0000313" key="2">
    <source>
        <dbReference type="Proteomes" id="UP000580043"/>
    </source>
</evidence>
<accession>A0A848G8B8</accession>